<dbReference type="Proteomes" id="UP001283361">
    <property type="component" value="Unassembled WGS sequence"/>
</dbReference>
<evidence type="ECO:0000313" key="1">
    <source>
        <dbReference type="EMBL" id="KAK3771368.1"/>
    </source>
</evidence>
<organism evidence="1 2">
    <name type="scientific">Elysia crispata</name>
    <name type="common">lettuce slug</name>
    <dbReference type="NCBI Taxonomy" id="231223"/>
    <lineage>
        <taxon>Eukaryota</taxon>
        <taxon>Metazoa</taxon>
        <taxon>Spiralia</taxon>
        <taxon>Lophotrochozoa</taxon>
        <taxon>Mollusca</taxon>
        <taxon>Gastropoda</taxon>
        <taxon>Heterobranchia</taxon>
        <taxon>Euthyneura</taxon>
        <taxon>Panpulmonata</taxon>
        <taxon>Sacoglossa</taxon>
        <taxon>Placobranchoidea</taxon>
        <taxon>Plakobranchidae</taxon>
        <taxon>Elysia</taxon>
    </lineage>
</organism>
<keyword evidence="2" id="KW-1185">Reference proteome</keyword>
<sequence>MDTGYTLICQAGPDILVPDSTRRPPAERFICVEHLKWYKNLYLVSIPNTLILTRQLQHLATQGVAPTPGYTRSSTNTWLHKE</sequence>
<name>A0AAE0ZKW3_9GAST</name>
<comment type="caution">
    <text evidence="1">The sequence shown here is derived from an EMBL/GenBank/DDBJ whole genome shotgun (WGS) entry which is preliminary data.</text>
</comment>
<evidence type="ECO:0000313" key="2">
    <source>
        <dbReference type="Proteomes" id="UP001283361"/>
    </source>
</evidence>
<accession>A0AAE0ZKW3</accession>
<proteinExistence type="predicted"/>
<dbReference type="AlphaFoldDB" id="A0AAE0ZKW3"/>
<gene>
    <name evidence="1" type="ORF">RRG08_050419</name>
</gene>
<protein>
    <submittedName>
        <fullName evidence="1">Uncharacterized protein</fullName>
    </submittedName>
</protein>
<reference evidence="1" key="1">
    <citation type="journal article" date="2023" name="G3 (Bethesda)">
        <title>A reference genome for the long-term kleptoplast-retaining sea slug Elysia crispata morphotype clarki.</title>
        <authorList>
            <person name="Eastman K.E."/>
            <person name="Pendleton A.L."/>
            <person name="Shaikh M.A."/>
            <person name="Suttiyut T."/>
            <person name="Ogas R."/>
            <person name="Tomko P."/>
            <person name="Gavelis G."/>
            <person name="Widhalm J.R."/>
            <person name="Wisecaver J.H."/>
        </authorList>
    </citation>
    <scope>NUCLEOTIDE SEQUENCE</scope>
    <source>
        <strain evidence="1">ECLA1</strain>
    </source>
</reference>
<dbReference type="EMBL" id="JAWDGP010003742">
    <property type="protein sequence ID" value="KAK3771368.1"/>
    <property type="molecule type" value="Genomic_DNA"/>
</dbReference>